<evidence type="ECO:0000259" key="10">
    <source>
        <dbReference type="PROSITE" id="PS50011"/>
    </source>
</evidence>
<dbReference type="SMART" id="SM00740">
    <property type="entry name" value="PASTA"/>
    <property type="match status" value="4"/>
</dbReference>
<evidence type="ECO:0000256" key="5">
    <source>
        <dbReference type="ARBA" id="ARBA00022777"/>
    </source>
</evidence>
<keyword evidence="2" id="KW-0723">Serine/threonine-protein kinase</keyword>
<keyword evidence="5" id="KW-0418">Kinase</keyword>
<dbReference type="Gene3D" id="3.30.10.20">
    <property type="match status" value="4"/>
</dbReference>
<gene>
    <name evidence="12" type="ORF">A4Z71_04210</name>
</gene>
<dbReference type="Gene3D" id="1.10.510.10">
    <property type="entry name" value="Transferase(Phosphotransferase) domain 1"/>
    <property type="match status" value="1"/>
</dbReference>
<dbReference type="Pfam" id="PF03793">
    <property type="entry name" value="PASTA"/>
    <property type="match status" value="3"/>
</dbReference>
<dbReference type="InterPro" id="IPR005543">
    <property type="entry name" value="PASTA_dom"/>
</dbReference>
<dbReference type="InterPro" id="IPR008271">
    <property type="entry name" value="Ser/Thr_kinase_AS"/>
</dbReference>
<keyword evidence="9" id="KW-0812">Transmembrane</keyword>
<dbReference type="GO" id="GO:0045717">
    <property type="term" value="P:negative regulation of fatty acid biosynthetic process"/>
    <property type="evidence" value="ECO:0007669"/>
    <property type="project" value="UniProtKB-ARBA"/>
</dbReference>
<sequence length="646" mass="68187">MTDLDGQIVGERYRILSTIAAGGMATVYLAEDSRLERRVALKLVHPHLAAEPNFRAKFLQEAKIAARLSHPNLVNVFDQGEWNDRPFLVMEYVPGITLRNALSRFGALDASRSLEAIEPTLQGLAAAHQAGILHRDIKPENILLADNGSVKLSDFGLARSVNNQTSADSLVGTAAYLSPELIERGYIDERSDIYAIGIVLYELLTGKQPFKGDQAIQIAMAHTSQKTPLPSDSIPSIPRDLDELVGWLTEKNPALRPANADVVLAIIKKLKSGISVAQQRHDAGQLASSGVQQTTPLNFSAANQTELIDGIDPQTTAAATEVLGTAQTVGSAQTEIFNFSDSPVEASSRPNHKRPKSPIFKVIIAAALTVLLGMGVGWWFGAGPNGFKAVPDLANRTVDEAQAALVELNPNIKISEESDSETAAGYIIRTEPAAGSWFFGGDLVLVVSTGPEMLAAPKLVGKTLPEAQAAILAQGFKLGSVNSFFGQAPIGKVFEHTGSDGTTLAEGSAIDLKVSLGEIPVVVELTEDQAKIALSAVGISVAEVITEFSDKVAAGKVISLVPLTEPLGESGSVNLIVSKGPNLVAMPNLVGETLLAAKTALEQLGLTVTVNTDQLQSRWGIAKVKTTSPAAGTMVKVGSGVTISSR</sequence>
<dbReference type="SMART" id="SM00220">
    <property type="entry name" value="S_TKc"/>
    <property type="match status" value="1"/>
</dbReference>
<dbReference type="FunFam" id="3.30.200.20:FF:000035">
    <property type="entry name" value="Serine/threonine protein kinase Stk1"/>
    <property type="match status" value="1"/>
</dbReference>
<dbReference type="InterPro" id="IPR011009">
    <property type="entry name" value="Kinase-like_dom_sf"/>
</dbReference>
<feature type="domain" description="PASTA" evidence="11">
    <location>
        <begin position="450"/>
        <end position="516"/>
    </location>
</feature>
<evidence type="ECO:0000313" key="12">
    <source>
        <dbReference type="EMBL" id="AOY56179.1"/>
    </source>
</evidence>
<feature type="domain" description="PASTA" evidence="11">
    <location>
        <begin position="580"/>
        <end position="646"/>
    </location>
</feature>
<evidence type="ECO:0000256" key="3">
    <source>
        <dbReference type="ARBA" id="ARBA00022679"/>
    </source>
</evidence>
<reference evidence="12 13" key="1">
    <citation type="journal article" date="2016" name="Biochim. Biophys. Acta">
        <title>Photochemical characterization of actinorhodopsin and its functional existence in the natural host.</title>
        <authorList>
            <person name="Nakamura S."/>
            <person name="Kikukawa T."/>
            <person name="Tamogami J."/>
            <person name="Kamiya M."/>
            <person name="Aizawa T."/>
            <person name="Hahn M.W."/>
            <person name="Ihara K."/>
            <person name="Kamo N."/>
            <person name="Demura M."/>
        </authorList>
    </citation>
    <scope>NUCLEOTIDE SEQUENCE [LARGE SCALE GENOMIC DNA]</scope>
    <source>
        <strain evidence="12 13">MWH-Dar1</strain>
    </source>
</reference>
<evidence type="ECO:0000256" key="8">
    <source>
        <dbReference type="ARBA" id="ARBA00048679"/>
    </source>
</evidence>
<keyword evidence="4" id="KW-0547">Nucleotide-binding</keyword>
<feature type="transmembrane region" description="Helical" evidence="9">
    <location>
        <begin position="359"/>
        <end position="380"/>
    </location>
</feature>
<dbReference type="GO" id="GO:0004674">
    <property type="term" value="F:protein serine/threonine kinase activity"/>
    <property type="evidence" value="ECO:0007669"/>
    <property type="project" value="UniProtKB-KW"/>
</dbReference>
<dbReference type="Proteomes" id="UP000243784">
    <property type="component" value="Chromosome"/>
</dbReference>
<dbReference type="CDD" id="cd14014">
    <property type="entry name" value="STKc_PknB_like"/>
    <property type="match status" value="1"/>
</dbReference>
<dbReference type="FunFam" id="1.10.510.10:FF:000021">
    <property type="entry name" value="Serine/threonine protein kinase"/>
    <property type="match status" value="1"/>
</dbReference>
<evidence type="ECO:0000256" key="1">
    <source>
        <dbReference type="ARBA" id="ARBA00012513"/>
    </source>
</evidence>
<evidence type="ECO:0000256" key="4">
    <source>
        <dbReference type="ARBA" id="ARBA00022741"/>
    </source>
</evidence>
<dbReference type="InterPro" id="IPR000719">
    <property type="entry name" value="Prot_kinase_dom"/>
</dbReference>
<comment type="catalytic activity">
    <reaction evidence="8">
        <text>L-seryl-[protein] + ATP = O-phospho-L-seryl-[protein] + ADP + H(+)</text>
        <dbReference type="Rhea" id="RHEA:17989"/>
        <dbReference type="Rhea" id="RHEA-COMP:9863"/>
        <dbReference type="Rhea" id="RHEA-COMP:11604"/>
        <dbReference type="ChEBI" id="CHEBI:15378"/>
        <dbReference type="ChEBI" id="CHEBI:29999"/>
        <dbReference type="ChEBI" id="CHEBI:30616"/>
        <dbReference type="ChEBI" id="CHEBI:83421"/>
        <dbReference type="ChEBI" id="CHEBI:456216"/>
        <dbReference type="EC" id="2.7.11.1"/>
    </reaction>
</comment>
<dbReference type="CDD" id="cd06577">
    <property type="entry name" value="PASTA_pknB"/>
    <property type="match status" value="4"/>
</dbReference>
<dbReference type="SUPFAM" id="SSF56112">
    <property type="entry name" value="Protein kinase-like (PK-like)"/>
    <property type="match status" value="1"/>
</dbReference>
<dbReference type="NCBIfam" id="NF033483">
    <property type="entry name" value="PknB_PASTA_kin"/>
    <property type="match status" value="1"/>
</dbReference>
<keyword evidence="6" id="KW-0067">ATP-binding</keyword>
<dbReference type="PANTHER" id="PTHR43289">
    <property type="entry name" value="MITOGEN-ACTIVATED PROTEIN KINASE KINASE KINASE 20-RELATED"/>
    <property type="match status" value="1"/>
</dbReference>
<keyword evidence="9" id="KW-1133">Transmembrane helix</keyword>
<proteinExistence type="predicted"/>
<dbReference type="RefSeq" id="WP_070954687.1">
    <property type="nucleotide sequence ID" value="NZ_CP015208.1"/>
</dbReference>
<dbReference type="Pfam" id="PF00069">
    <property type="entry name" value="Pkinase"/>
    <property type="match status" value="1"/>
</dbReference>
<evidence type="ECO:0000313" key="13">
    <source>
        <dbReference type="Proteomes" id="UP000243784"/>
    </source>
</evidence>
<keyword evidence="3" id="KW-0808">Transferase</keyword>
<dbReference type="GO" id="GO:0005524">
    <property type="term" value="F:ATP binding"/>
    <property type="evidence" value="ECO:0007669"/>
    <property type="project" value="UniProtKB-KW"/>
</dbReference>
<dbReference type="STRING" id="535712.A4Z71_04210"/>
<evidence type="ECO:0000256" key="9">
    <source>
        <dbReference type="SAM" id="Phobius"/>
    </source>
</evidence>
<feature type="domain" description="PASTA" evidence="11">
    <location>
        <begin position="383"/>
        <end position="449"/>
    </location>
</feature>
<evidence type="ECO:0000259" key="11">
    <source>
        <dbReference type="PROSITE" id="PS51178"/>
    </source>
</evidence>
<dbReference type="PROSITE" id="PS00108">
    <property type="entry name" value="PROTEIN_KINASE_ST"/>
    <property type="match status" value="1"/>
</dbReference>
<keyword evidence="9" id="KW-0472">Membrane</keyword>
<dbReference type="OrthoDB" id="9762169at2"/>
<keyword evidence="13" id="KW-1185">Reference proteome</keyword>
<accession>A0A1D9DZF5</accession>
<evidence type="ECO:0000256" key="6">
    <source>
        <dbReference type="ARBA" id="ARBA00022840"/>
    </source>
</evidence>
<dbReference type="KEGG" id="rpla:A4Z71_04210"/>
<dbReference type="EC" id="2.7.11.1" evidence="1"/>
<dbReference type="EMBL" id="CP015208">
    <property type="protein sequence ID" value="AOY56179.1"/>
    <property type="molecule type" value="Genomic_DNA"/>
</dbReference>
<comment type="catalytic activity">
    <reaction evidence="7">
        <text>L-threonyl-[protein] + ATP = O-phospho-L-threonyl-[protein] + ADP + H(+)</text>
        <dbReference type="Rhea" id="RHEA:46608"/>
        <dbReference type="Rhea" id="RHEA-COMP:11060"/>
        <dbReference type="Rhea" id="RHEA-COMP:11605"/>
        <dbReference type="ChEBI" id="CHEBI:15378"/>
        <dbReference type="ChEBI" id="CHEBI:30013"/>
        <dbReference type="ChEBI" id="CHEBI:30616"/>
        <dbReference type="ChEBI" id="CHEBI:61977"/>
        <dbReference type="ChEBI" id="CHEBI:456216"/>
        <dbReference type="EC" id="2.7.11.1"/>
    </reaction>
</comment>
<evidence type="ECO:0000256" key="7">
    <source>
        <dbReference type="ARBA" id="ARBA00047899"/>
    </source>
</evidence>
<dbReference type="Gene3D" id="3.30.200.20">
    <property type="entry name" value="Phosphorylase Kinase, domain 1"/>
    <property type="match status" value="1"/>
</dbReference>
<organism evidence="12 13">
    <name type="scientific">Candidatus Rhodoluna planktonica</name>
    <dbReference type="NCBI Taxonomy" id="535712"/>
    <lineage>
        <taxon>Bacteria</taxon>
        <taxon>Bacillati</taxon>
        <taxon>Actinomycetota</taxon>
        <taxon>Actinomycetes</taxon>
        <taxon>Micrococcales</taxon>
        <taxon>Microbacteriaceae</taxon>
        <taxon>Luna cluster</taxon>
        <taxon>Luna-1 subcluster</taxon>
        <taxon>Rhodoluna</taxon>
    </lineage>
</organism>
<feature type="domain" description="Protein kinase" evidence="10">
    <location>
        <begin position="13"/>
        <end position="270"/>
    </location>
</feature>
<name>A0A1D9DZF5_9MICO</name>
<dbReference type="PROSITE" id="PS50011">
    <property type="entry name" value="PROTEIN_KINASE_DOM"/>
    <property type="match status" value="1"/>
</dbReference>
<dbReference type="AlphaFoldDB" id="A0A1D9DZF5"/>
<dbReference type="PANTHER" id="PTHR43289:SF34">
    <property type="entry name" value="SERINE_THREONINE-PROTEIN KINASE YBDM-RELATED"/>
    <property type="match status" value="1"/>
</dbReference>
<evidence type="ECO:0000256" key="2">
    <source>
        <dbReference type="ARBA" id="ARBA00022527"/>
    </source>
</evidence>
<dbReference type="PROSITE" id="PS51178">
    <property type="entry name" value="PASTA"/>
    <property type="match status" value="3"/>
</dbReference>
<protein>
    <recommendedName>
        <fullName evidence="1">non-specific serine/threonine protein kinase</fullName>
        <ecNumber evidence="1">2.7.11.1</ecNumber>
    </recommendedName>
</protein>